<evidence type="ECO:0000256" key="1">
    <source>
        <dbReference type="SAM" id="MobiDB-lite"/>
    </source>
</evidence>
<feature type="compositionally biased region" description="Polar residues" evidence="1">
    <location>
        <begin position="81"/>
        <end position="95"/>
    </location>
</feature>
<reference evidence="2" key="1">
    <citation type="submission" date="2023-07" db="EMBL/GenBank/DDBJ databases">
        <authorList>
            <consortium name="AG Swart"/>
            <person name="Singh M."/>
            <person name="Singh A."/>
            <person name="Seah K."/>
            <person name="Emmerich C."/>
        </authorList>
    </citation>
    <scope>NUCLEOTIDE SEQUENCE</scope>
    <source>
        <strain evidence="2">DP1</strain>
    </source>
</reference>
<evidence type="ECO:0000313" key="2">
    <source>
        <dbReference type="EMBL" id="CAI2361376.1"/>
    </source>
</evidence>
<organism evidence="2 3">
    <name type="scientific">Euplotes crassus</name>
    <dbReference type="NCBI Taxonomy" id="5936"/>
    <lineage>
        <taxon>Eukaryota</taxon>
        <taxon>Sar</taxon>
        <taxon>Alveolata</taxon>
        <taxon>Ciliophora</taxon>
        <taxon>Intramacronucleata</taxon>
        <taxon>Spirotrichea</taxon>
        <taxon>Hypotrichia</taxon>
        <taxon>Euplotida</taxon>
        <taxon>Euplotidae</taxon>
        <taxon>Moneuplotes</taxon>
    </lineage>
</organism>
<sequence length="305" mass="35116">MNNFRIKRDNKNILAFSKKYALKDIPNVLKSKAEPINSARIITKYKKKVKVPFSPQNSGWTKNSARPQTRKSGQFEIENSPALQRSGQRLKSVQGSRRAKVFHSPRISSLVKNDQELSFIKPKNGRNSQAWSNLIIKKSPSLKIKNQERCRDDIIPTTNIISNEYNFPSSQYLKRGSQVSKNMLQSSACQKIFPFYRKTSKYENPGRLQKLAIPNLKNKQRLKIRNFLPSKTSYPAQAQNPKIRSKRMKFSDARVNASEIPEDPIQRVPQTPYLAGTSNFAVKPMREEGEDEVSLNMFFYQRLSC</sequence>
<accession>A0AAD1U746</accession>
<proteinExistence type="predicted"/>
<comment type="caution">
    <text evidence="2">The sequence shown here is derived from an EMBL/GenBank/DDBJ whole genome shotgun (WGS) entry which is preliminary data.</text>
</comment>
<protein>
    <submittedName>
        <fullName evidence="2">Uncharacterized protein</fullName>
    </submittedName>
</protein>
<dbReference type="AlphaFoldDB" id="A0AAD1U746"/>
<dbReference type="Proteomes" id="UP001295684">
    <property type="component" value="Unassembled WGS sequence"/>
</dbReference>
<feature type="compositionally biased region" description="Polar residues" evidence="1">
    <location>
        <begin position="54"/>
        <end position="72"/>
    </location>
</feature>
<name>A0AAD1U746_EUPCR</name>
<evidence type="ECO:0000313" key="3">
    <source>
        <dbReference type="Proteomes" id="UP001295684"/>
    </source>
</evidence>
<gene>
    <name evidence="2" type="ORF">ECRASSUSDP1_LOCUS2687</name>
</gene>
<dbReference type="EMBL" id="CAMPGE010002568">
    <property type="protein sequence ID" value="CAI2361376.1"/>
    <property type="molecule type" value="Genomic_DNA"/>
</dbReference>
<feature type="region of interest" description="Disordered" evidence="1">
    <location>
        <begin position="53"/>
        <end position="98"/>
    </location>
</feature>
<keyword evidence="3" id="KW-1185">Reference proteome</keyword>